<keyword evidence="1" id="KW-0472">Membrane</keyword>
<reference evidence="2 3" key="1">
    <citation type="submission" date="2023-10" db="EMBL/GenBank/DDBJ databases">
        <title>Characterization of rhizosphere-enriched actinobacteria from wheat plants lab-grown on chernevaya soil.</title>
        <authorList>
            <person name="Tikhonova E.N."/>
            <person name="Konopkin A."/>
            <person name="Kravchenko I.K."/>
        </authorList>
    </citation>
    <scope>NUCLEOTIDE SEQUENCE [LARGE SCALE GENOMIC DNA]</scope>
    <source>
        <strain evidence="2 3">RR29</strain>
    </source>
</reference>
<evidence type="ECO:0000313" key="2">
    <source>
        <dbReference type="EMBL" id="MDV7216588.1"/>
    </source>
</evidence>
<protein>
    <recommendedName>
        <fullName evidence="4">Secreted protein</fullName>
    </recommendedName>
</protein>
<keyword evidence="1" id="KW-1133">Transmembrane helix</keyword>
<keyword evidence="1" id="KW-0812">Transmembrane</keyword>
<proteinExistence type="predicted"/>
<accession>A0ABU4F7L6</accession>
<evidence type="ECO:0000313" key="3">
    <source>
        <dbReference type="Proteomes" id="UP001187346"/>
    </source>
</evidence>
<organism evidence="2 3">
    <name type="scientific">Streptomyces prunicolor</name>
    <dbReference type="NCBI Taxonomy" id="67348"/>
    <lineage>
        <taxon>Bacteria</taxon>
        <taxon>Bacillati</taxon>
        <taxon>Actinomycetota</taxon>
        <taxon>Actinomycetes</taxon>
        <taxon>Kitasatosporales</taxon>
        <taxon>Streptomycetaceae</taxon>
        <taxon>Streptomyces</taxon>
    </lineage>
</organism>
<dbReference type="RefSeq" id="WP_266859620.1">
    <property type="nucleotide sequence ID" value="NZ_JAPEMW010000001.1"/>
</dbReference>
<sequence>MSAAAGRRRVPVWLGIGVVVLAAVGGGSAWLLRDEHPFGDARACAGSDLRLPGVITAGGATIPTDARDVHYYTHNGSAQVTFTSGLVADYLRRAGIVPEGKELFDKKYGEPAVDDDELALPDGLCGSSLREAAWAYHSTAANGTGVAVTVEQSTLVPGAFRFPARVVVGYTTP</sequence>
<evidence type="ECO:0000256" key="1">
    <source>
        <dbReference type="SAM" id="Phobius"/>
    </source>
</evidence>
<evidence type="ECO:0008006" key="4">
    <source>
        <dbReference type="Google" id="ProtNLM"/>
    </source>
</evidence>
<feature type="transmembrane region" description="Helical" evidence="1">
    <location>
        <begin position="12"/>
        <end position="32"/>
    </location>
</feature>
<comment type="caution">
    <text evidence="2">The sequence shown here is derived from an EMBL/GenBank/DDBJ whole genome shotgun (WGS) entry which is preliminary data.</text>
</comment>
<dbReference type="Proteomes" id="UP001187346">
    <property type="component" value="Unassembled WGS sequence"/>
</dbReference>
<keyword evidence="3" id="KW-1185">Reference proteome</keyword>
<name>A0ABU4F7L6_9ACTN</name>
<dbReference type="EMBL" id="JAWMAJ010000029">
    <property type="protein sequence ID" value="MDV7216588.1"/>
    <property type="molecule type" value="Genomic_DNA"/>
</dbReference>
<gene>
    <name evidence="2" type="ORF">R5A26_11565</name>
</gene>